<name>A0ABP8IQJ6_9BACT</name>
<proteinExistence type="predicted"/>
<evidence type="ECO:0000313" key="1">
    <source>
        <dbReference type="EMBL" id="GAA4366027.1"/>
    </source>
</evidence>
<protein>
    <recommendedName>
        <fullName evidence="3">DUF4402 domain-containing protein</fullName>
    </recommendedName>
</protein>
<dbReference type="EMBL" id="BAABGZ010000075">
    <property type="protein sequence ID" value="GAA4366027.1"/>
    <property type="molecule type" value="Genomic_DNA"/>
</dbReference>
<dbReference type="Proteomes" id="UP001501153">
    <property type="component" value="Unassembled WGS sequence"/>
</dbReference>
<accession>A0ABP8IQJ6</accession>
<organism evidence="1 2">
    <name type="scientific">Hymenobacter saemangeumensis</name>
    <dbReference type="NCBI Taxonomy" id="1084522"/>
    <lineage>
        <taxon>Bacteria</taxon>
        <taxon>Pseudomonadati</taxon>
        <taxon>Bacteroidota</taxon>
        <taxon>Cytophagia</taxon>
        <taxon>Cytophagales</taxon>
        <taxon>Hymenobacteraceae</taxon>
        <taxon>Hymenobacter</taxon>
    </lineage>
</organism>
<evidence type="ECO:0008006" key="3">
    <source>
        <dbReference type="Google" id="ProtNLM"/>
    </source>
</evidence>
<gene>
    <name evidence="1" type="ORF">GCM10023185_36870</name>
</gene>
<evidence type="ECO:0000313" key="2">
    <source>
        <dbReference type="Proteomes" id="UP001501153"/>
    </source>
</evidence>
<sequence>MDILIIPFYMNYSPCYLALLTLGLAASCQSKEEKANAALADTLEAHAESPAEQARMAAQKAAYALPPARSATAVDVRAGVQQLLPEEGYLELVSVKGRGMQPITIGLPPMWRIGIKPGYPKVGPGYKIPFEAVLRWKPTGYVETKPKSALLVLQTPKDSLMRFHISEMSVGSKVVPVRPGEPVTVQGVLYTYLDRDNAQRLLVYPYQNKQVYLSLSN</sequence>
<comment type="caution">
    <text evidence="1">The sequence shown here is derived from an EMBL/GenBank/DDBJ whole genome shotgun (WGS) entry which is preliminary data.</text>
</comment>
<reference evidence="2" key="1">
    <citation type="journal article" date="2019" name="Int. J. Syst. Evol. Microbiol.">
        <title>The Global Catalogue of Microorganisms (GCM) 10K type strain sequencing project: providing services to taxonomists for standard genome sequencing and annotation.</title>
        <authorList>
            <consortium name="The Broad Institute Genomics Platform"/>
            <consortium name="The Broad Institute Genome Sequencing Center for Infectious Disease"/>
            <person name="Wu L."/>
            <person name="Ma J."/>
        </authorList>
    </citation>
    <scope>NUCLEOTIDE SEQUENCE [LARGE SCALE GENOMIC DNA]</scope>
    <source>
        <strain evidence="2">JCM 17923</strain>
    </source>
</reference>
<keyword evidence="2" id="KW-1185">Reference proteome</keyword>